<dbReference type="AlphaFoldDB" id="A0A399F925"/>
<reference evidence="3 4" key="1">
    <citation type="submission" date="2018-08" db="EMBL/GenBank/DDBJ databases">
        <title>Meiothermus granaticius genome AF-68 sequencing project.</title>
        <authorList>
            <person name="Da Costa M.S."/>
            <person name="Albuquerque L."/>
            <person name="Raposo P."/>
            <person name="Froufe H.J.C."/>
            <person name="Barroso C.S."/>
            <person name="Egas C."/>
        </authorList>
    </citation>
    <scope>NUCLEOTIDE SEQUENCE [LARGE SCALE GENOMIC DNA]</scope>
    <source>
        <strain evidence="3 4">AF-68</strain>
    </source>
</reference>
<keyword evidence="1" id="KW-0472">Membrane</keyword>
<comment type="caution">
    <text evidence="3">The sequence shown here is derived from an EMBL/GenBank/DDBJ whole genome shotgun (WGS) entry which is preliminary data.</text>
</comment>
<accession>A0A399F925</accession>
<dbReference type="RefSeq" id="WP_119357432.1">
    <property type="nucleotide sequence ID" value="NZ_BJXM01000005.1"/>
</dbReference>
<keyword evidence="1" id="KW-0812">Transmembrane</keyword>
<organism evidence="3 4">
    <name type="scientific">Meiothermus granaticius NBRC 107808</name>
    <dbReference type="NCBI Taxonomy" id="1227551"/>
    <lineage>
        <taxon>Bacteria</taxon>
        <taxon>Thermotogati</taxon>
        <taxon>Deinococcota</taxon>
        <taxon>Deinococci</taxon>
        <taxon>Thermales</taxon>
        <taxon>Thermaceae</taxon>
        <taxon>Meiothermus</taxon>
    </lineage>
</organism>
<dbReference type="Gene3D" id="2.60.40.1190">
    <property type="match status" value="1"/>
</dbReference>
<dbReference type="Pfam" id="PF09985">
    <property type="entry name" value="Glucodextran_C"/>
    <property type="match status" value="1"/>
</dbReference>
<gene>
    <name evidence="3" type="ORF">Mgrana_01955</name>
</gene>
<evidence type="ECO:0000256" key="1">
    <source>
        <dbReference type="SAM" id="Phobius"/>
    </source>
</evidence>
<dbReference type="SUPFAM" id="SSF49344">
    <property type="entry name" value="CBD9-like"/>
    <property type="match status" value="1"/>
</dbReference>
<dbReference type="OrthoDB" id="31242at2"/>
<keyword evidence="1" id="KW-1133">Transmembrane helix</keyword>
<evidence type="ECO:0000313" key="3">
    <source>
        <dbReference type="EMBL" id="RIH92176.1"/>
    </source>
</evidence>
<dbReference type="EMBL" id="QWLB01000024">
    <property type="protein sequence ID" value="RIH92176.1"/>
    <property type="molecule type" value="Genomic_DNA"/>
</dbReference>
<dbReference type="InterPro" id="IPR019248">
    <property type="entry name" value="Glucodextran_C"/>
</dbReference>
<name>A0A399F925_9DEIN</name>
<feature type="transmembrane region" description="Helical" evidence="1">
    <location>
        <begin position="204"/>
        <end position="224"/>
    </location>
</feature>
<evidence type="ECO:0000313" key="4">
    <source>
        <dbReference type="Proteomes" id="UP000266178"/>
    </source>
</evidence>
<evidence type="ECO:0000259" key="2">
    <source>
        <dbReference type="Pfam" id="PF09985"/>
    </source>
</evidence>
<proteinExistence type="predicted"/>
<keyword evidence="4" id="KW-1185">Reference proteome</keyword>
<feature type="domain" description="Glucodextranase-like C-terminal" evidence="2">
    <location>
        <begin position="6"/>
        <end position="188"/>
    </location>
</feature>
<sequence length="229" mass="24996">MIPLLLTDPIGDDHGLGYAYPRAALFAEAGFADLTGFEALERGQKLVLRVRLHRYPNALNAPHGFSLATVAIYLQENEGGSPNLPGAGFRAPAGQGWHRAYLLTGWTAEERLPDGRAQPVGLEKREDWLEVTPTLPPGDYRYYVAVGIYDPFDPWYFRQVRPGGGAWSLDGPAGAPAAVDVLASSQPQAYSSRVLEPVQAQRPLRLPLALLSAGLGLLMLLLAFRFPHR</sequence>
<protein>
    <recommendedName>
        <fullName evidence="2">Glucodextranase-like C-terminal domain-containing protein</fullName>
    </recommendedName>
</protein>
<dbReference type="Proteomes" id="UP000266178">
    <property type="component" value="Unassembled WGS sequence"/>
</dbReference>
<dbReference type="CDD" id="cd09626">
    <property type="entry name" value="DOMON_glucodextranase_like"/>
    <property type="match status" value="1"/>
</dbReference>